<accession>A0A3P7ZQM2</accession>
<dbReference type="EMBL" id="UZAG01021852">
    <property type="protein sequence ID" value="VDO51815.1"/>
    <property type="molecule type" value="Genomic_DNA"/>
</dbReference>
<protein>
    <submittedName>
        <fullName evidence="2">Uncharacterized protein</fullName>
    </submittedName>
</protein>
<keyword evidence="3" id="KW-1185">Reference proteome</keyword>
<evidence type="ECO:0000313" key="3">
    <source>
        <dbReference type="Proteomes" id="UP000280834"/>
    </source>
</evidence>
<keyword evidence="1" id="KW-0472">Membrane</keyword>
<dbReference type="Proteomes" id="UP000280834">
    <property type="component" value="Unassembled WGS sequence"/>
</dbReference>
<keyword evidence="1" id="KW-0812">Transmembrane</keyword>
<feature type="transmembrane region" description="Helical" evidence="1">
    <location>
        <begin position="31"/>
        <end position="54"/>
    </location>
</feature>
<evidence type="ECO:0000256" key="1">
    <source>
        <dbReference type="SAM" id="Phobius"/>
    </source>
</evidence>
<name>A0A3P7ZQM2_9BILA</name>
<evidence type="ECO:0000313" key="2">
    <source>
        <dbReference type="EMBL" id="VDO51815.1"/>
    </source>
</evidence>
<feature type="transmembrane region" description="Helical" evidence="1">
    <location>
        <begin position="7"/>
        <end position="25"/>
    </location>
</feature>
<organism evidence="2 3">
    <name type="scientific">Brugia timori</name>
    <dbReference type="NCBI Taxonomy" id="42155"/>
    <lineage>
        <taxon>Eukaryota</taxon>
        <taxon>Metazoa</taxon>
        <taxon>Ecdysozoa</taxon>
        <taxon>Nematoda</taxon>
        <taxon>Chromadorea</taxon>
        <taxon>Rhabditida</taxon>
        <taxon>Spirurina</taxon>
        <taxon>Spiruromorpha</taxon>
        <taxon>Filarioidea</taxon>
        <taxon>Onchocercidae</taxon>
        <taxon>Brugia</taxon>
    </lineage>
</organism>
<gene>
    <name evidence="2" type="ORF">BTMF_LOCUS14948</name>
</gene>
<keyword evidence="1" id="KW-1133">Transmembrane helix</keyword>
<proteinExistence type="predicted"/>
<dbReference type="AlphaFoldDB" id="A0A3P7ZQM2"/>
<reference evidence="2 3" key="1">
    <citation type="submission" date="2018-11" db="EMBL/GenBank/DDBJ databases">
        <authorList>
            <consortium name="Pathogen Informatics"/>
        </authorList>
    </citation>
    <scope>NUCLEOTIDE SEQUENCE [LARGE SCALE GENOMIC DNA]</scope>
</reference>
<sequence length="59" mass="7327">MLYIFCYFLIIIDIITNWLITGTFYRFITVITWYICICIFRVFRFNWFAVYGVVFGRIF</sequence>